<reference evidence="1 2" key="1">
    <citation type="submission" date="2017-01" db="EMBL/GenBank/DDBJ databases">
        <title>The cable genome- insights into the physiology and evolution of filamentous bacteria capable of sulfide oxidation via long distance electron transfer.</title>
        <authorList>
            <person name="Schreiber L."/>
            <person name="Bjerg J.T."/>
            <person name="Boggild A."/>
            <person name="Van De Vossenberg J."/>
            <person name="Meysman F."/>
            <person name="Nielsen L.P."/>
            <person name="Schramm A."/>
            <person name="Kjeldsen K.U."/>
        </authorList>
    </citation>
    <scope>NUCLEOTIDE SEQUENCE [LARGE SCALE GENOMIC DNA]</scope>
    <source>
        <strain evidence="1">MCF</strain>
    </source>
</reference>
<evidence type="ECO:0008006" key="3">
    <source>
        <dbReference type="Google" id="ProtNLM"/>
    </source>
</evidence>
<dbReference type="Proteomes" id="UP000287853">
    <property type="component" value="Unassembled WGS sequence"/>
</dbReference>
<protein>
    <recommendedName>
        <fullName evidence="3">Limiting CO2-inducible protein B/C beta carbonyic anhydrase domain-containing protein</fullName>
    </recommendedName>
</protein>
<organism evidence="1 2">
    <name type="scientific">Candidatus Electrothrix aarhusensis</name>
    <dbReference type="NCBI Taxonomy" id="1859131"/>
    <lineage>
        <taxon>Bacteria</taxon>
        <taxon>Pseudomonadati</taxon>
        <taxon>Thermodesulfobacteriota</taxon>
        <taxon>Desulfobulbia</taxon>
        <taxon>Desulfobulbales</taxon>
        <taxon>Desulfobulbaceae</taxon>
        <taxon>Candidatus Electrothrix</taxon>
    </lineage>
</organism>
<keyword evidence="2" id="KW-1185">Reference proteome</keyword>
<name>A0A3S3RSZ4_9BACT</name>
<evidence type="ECO:0000313" key="1">
    <source>
        <dbReference type="EMBL" id="RWX47273.1"/>
    </source>
</evidence>
<evidence type="ECO:0000313" key="2">
    <source>
        <dbReference type="Proteomes" id="UP000287853"/>
    </source>
</evidence>
<gene>
    <name evidence="1" type="ORF">H206_01963</name>
</gene>
<proteinExistence type="predicted"/>
<sequence>MPHTYIQSKIIRRLAPFKVDHLAISYAEFVPKLYNLCMTLGFRKEKIMPSRAFCSDENQGWPIILLTKHFGTFPFNHGRVGGIVAINRHGPHAHHGEDSVIVQASHVGYDPITGNYGTFIRPRMDGTCVSASCGKITHVISPYLEQYEFAQQRIFLHQDEQGRHLITIKNSFIDFASHPVKNGLVVSLERIVAPNENGNIHPVGAVSTSQTYEVSETFRKRIDATGYLWKSGAGESIGDHLTEDLFYFREDFHETDESILLERNLIEFMPIIVTSKNPPLRAAKINIQLEFARTVESIRRGNEYKGKNLLYIAGLNIDISEYKNYPATTYFVPWAAHIQLKGGTPDEYIHPVEQERLCALLAEQDSVNPDQADLKKQINRMLEAPRFDIKSPNTSLN</sequence>
<dbReference type="AlphaFoldDB" id="A0A3S3RSZ4"/>
<dbReference type="EMBL" id="MTKO01000038">
    <property type="protein sequence ID" value="RWX47273.1"/>
    <property type="molecule type" value="Genomic_DNA"/>
</dbReference>
<accession>A0A3S3RSZ4</accession>
<comment type="caution">
    <text evidence="1">The sequence shown here is derived from an EMBL/GenBank/DDBJ whole genome shotgun (WGS) entry which is preliminary data.</text>
</comment>